<evidence type="ECO:0000313" key="3">
    <source>
        <dbReference type="Proteomes" id="UP001165122"/>
    </source>
</evidence>
<protein>
    <submittedName>
        <fullName evidence="2">Uncharacterized protein</fullName>
    </submittedName>
</protein>
<feature type="transmembrane region" description="Helical" evidence="1">
    <location>
        <begin position="32"/>
        <end position="54"/>
    </location>
</feature>
<reference evidence="3" key="1">
    <citation type="journal article" date="2023" name="Commun. Biol.">
        <title>Genome analysis of Parmales, the sister group of diatoms, reveals the evolutionary specialization of diatoms from phago-mixotrophs to photoautotrophs.</title>
        <authorList>
            <person name="Ban H."/>
            <person name="Sato S."/>
            <person name="Yoshikawa S."/>
            <person name="Yamada K."/>
            <person name="Nakamura Y."/>
            <person name="Ichinomiya M."/>
            <person name="Sato N."/>
            <person name="Blanc-Mathieu R."/>
            <person name="Endo H."/>
            <person name="Kuwata A."/>
            <person name="Ogata H."/>
        </authorList>
    </citation>
    <scope>NUCLEOTIDE SEQUENCE [LARGE SCALE GENOMIC DNA]</scope>
    <source>
        <strain evidence="3">NIES 3700</strain>
    </source>
</reference>
<dbReference type="Proteomes" id="UP001165122">
    <property type="component" value="Unassembled WGS sequence"/>
</dbReference>
<gene>
    <name evidence="2" type="ORF">TrLO_g6321</name>
</gene>
<dbReference type="OrthoDB" id="10661598at2759"/>
<keyword evidence="3" id="KW-1185">Reference proteome</keyword>
<evidence type="ECO:0000256" key="1">
    <source>
        <dbReference type="SAM" id="Phobius"/>
    </source>
</evidence>
<keyword evidence="1" id="KW-0812">Transmembrane</keyword>
<keyword evidence="1" id="KW-1133">Transmembrane helix</keyword>
<evidence type="ECO:0000313" key="2">
    <source>
        <dbReference type="EMBL" id="GMI17803.1"/>
    </source>
</evidence>
<sequence>MVRIGELIFEVLPESVLQLFVVYHTKKVSNTVIFSILSSVASAAFIMTDNSMIYERSMMSVQKRGPYSHLLQGFIPDDPRAKVGMQLGLFLFYGGYLAGALGL</sequence>
<accession>A0A9W7FT63</accession>
<name>A0A9W7FT63_9STRA</name>
<dbReference type="EMBL" id="BRXW01000306">
    <property type="protein sequence ID" value="GMI17803.1"/>
    <property type="molecule type" value="Genomic_DNA"/>
</dbReference>
<organism evidence="2 3">
    <name type="scientific">Triparma laevis f. longispina</name>
    <dbReference type="NCBI Taxonomy" id="1714387"/>
    <lineage>
        <taxon>Eukaryota</taxon>
        <taxon>Sar</taxon>
        <taxon>Stramenopiles</taxon>
        <taxon>Ochrophyta</taxon>
        <taxon>Bolidophyceae</taxon>
        <taxon>Parmales</taxon>
        <taxon>Triparmaceae</taxon>
        <taxon>Triparma</taxon>
    </lineage>
</organism>
<keyword evidence="1" id="KW-0472">Membrane</keyword>
<comment type="caution">
    <text evidence="2">The sequence shown here is derived from an EMBL/GenBank/DDBJ whole genome shotgun (WGS) entry which is preliminary data.</text>
</comment>
<proteinExistence type="predicted"/>
<dbReference type="AlphaFoldDB" id="A0A9W7FT63"/>